<keyword evidence="4" id="KW-0472">Membrane</keyword>
<evidence type="ECO:0000256" key="2">
    <source>
        <dbReference type="ARBA" id="ARBA00022729"/>
    </source>
</evidence>
<feature type="signal peptide" evidence="5">
    <location>
        <begin position="1"/>
        <end position="17"/>
    </location>
</feature>
<dbReference type="InterPro" id="IPR003591">
    <property type="entry name" value="Leu-rich_rpt_typical-subtyp"/>
</dbReference>
<gene>
    <name evidence="6" type="ORF">g.32573</name>
</gene>
<dbReference type="InterPro" id="IPR032675">
    <property type="entry name" value="LRR_dom_sf"/>
</dbReference>
<organism evidence="6">
    <name type="scientific">Clastoptera arizonana</name>
    <name type="common">Arizona spittle bug</name>
    <dbReference type="NCBI Taxonomy" id="38151"/>
    <lineage>
        <taxon>Eukaryota</taxon>
        <taxon>Metazoa</taxon>
        <taxon>Ecdysozoa</taxon>
        <taxon>Arthropoda</taxon>
        <taxon>Hexapoda</taxon>
        <taxon>Insecta</taxon>
        <taxon>Pterygota</taxon>
        <taxon>Neoptera</taxon>
        <taxon>Paraneoptera</taxon>
        <taxon>Hemiptera</taxon>
        <taxon>Auchenorrhyncha</taxon>
        <taxon>Cercopoidea</taxon>
        <taxon>Clastopteridae</taxon>
        <taxon>Clastoptera</taxon>
    </lineage>
</organism>
<keyword evidence="4" id="KW-0812">Transmembrane</keyword>
<dbReference type="PANTHER" id="PTHR24364">
    <property type="entry name" value="LP06937P"/>
    <property type="match status" value="1"/>
</dbReference>
<dbReference type="GO" id="GO:0016020">
    <property type="term" value="C:membrane"/>
    <property type="evidence" value="ECO:0007669"/>
    <property type="project" value="TreeGrafter"/>
</dbReference>
<evidence type="ECO:0000256" key="1">
    <source>
        <dbReference type="ARBA" id="ARBA00022614"/>
    </source>
</evidence>
<name>A0A1B6DSY9_9HEMI</name>
<dbReference type="AlphaFoldDB" id="A0A1B6DSY9"/>
<dbReference type="InterPro" id="IPR001611">
    <property type="entry name" value="Leu-rich_rpt"/>
</dbReference>
<keyword evidence="2 5" id="KW-0732">Signal</keyword>
<evidence type="ECO:0008006" key="7">
    <source>
        <dbReference type="Google" id="ProtNLM"/>
    </source>
</evidence>
<keyword evidence="4" id="KW-1133">Transmembrane helix</keyword>
<reference evidence="6" key="1">
    <citation type="submission" date="2015-12" db="EMBL/GenBank/DDBJ databases">
        <title>De novo transcriptome assembly of four potential Pierce s Disease insect vectors from Arizona vineyards.</title>
        <authorList>
            <person name="Tassone E.E."/>
        </authorList>
    </citation>
    <scope>NUCLEOTIDE SEQUENCE</scope>
</reference>
<protein>
    <recommendedName>
        <fullName evidence="7">LRRCT domain-containing protein</fullName>
    </recommendedName>
</protein>
<dbReference type="SMART" id="SM00369">
    <property type="entry name" value="LRR_TYP"/>
    <property type="match status" value="5"/>
</dbReference>
<evidence type="ECO:0000256" key="3">
    <source>
        <dbReference type="ARBA" id="ARBA00022737"/>
    </source>
</evidence>
<dbReference type="EMBL" id="GEDC01008510">
    <property type="protein sequence ID" value="JAS28788.1"/>
    <property type="molecule type" value="Transcribed_RNA"/>
</dbReference>
<accession>A0A1B6DSY9</accession>
<dbReference type="Gene3D" id="3.80.10.10">
    <property type="entry name" value="Ribonuclease Inhibitor"/>
    <property type="match status" value="1"/>
</dbReference>
<feature type="chain" id="PRO_5008581630" description="LRRCT domain-containing protein" evidence="5">
    <location>
        <begin position="18"/>
        <end position="385"/>
    </location>
</feature>
<evidence type="ECO:0000256" key="5">
    <source>
        <dbReference type="SAM" id="SignalP"/>
    </source>
</evidence>
<sequence>MLCLLLSVLAIFVAIESKKCSPEFSTQCYCGKTKYYYEDLYVVNCTNTHFKNASMLQYLPDETEVLIFKGNTIKELPWNVFGTLNTFANLKIVDMSNNGIEEIRGKTYHRVSNVKRLILNNNEISISSADAINHHHPRVFSNFENLEELHLTNAFAKNLPDLASDLHDIFVNSNLTVLKKLHLEQNEISSFKDPRVFCDLPSLQELYLGQNRLEGIHFELSCLRKLRFLDLELNNIQTLHEEDLDTLDWFTRHNQTMMLDINRNPLKCKCDALYSWMQNTKVSIRNKDMVHCPVFDKPFTCSPSFTLNSPARQSSKTSSAPLQLQEQSDSGLVLFLTISLLMSLGLLIYTNKNPIKLHTYYALQLVTKRVRYTNIGKPEEQEMDV</sequence>
<keyword evidence="1" id="KW-0433">Leucine-rich repeat</keyword>
<dbReference type="PANTHER" id="PTHR24364:SF18">
    <property type="entry name" value="LP06937P"/>
    <property type="match status" value="1"/>
</dbReference>
<dbReference type="InterPro" id="IPR052286">
    <property type="entry name" value="Wnt_signaling_inhibitor"/>
</dbReference>
<evidence type="ECO:0000313" key="6">
    <source>
        <dbReference type="EMBL" id="JAS28788.1"/>
    </source>
</evidence>
<keyword evidence="3" id="KW-0677">Repeat</keyword>
<evidence type="ECO:0000256" key="4">
    <source>
        <dbReference type="SAM" id="Phobius"/>
    </source>
</evidence>
<proteinExistence type="predicted"/>
<feature type="transmembrane region" description="Helical" evidence="4">
    <location>
        <begin position="331"/>
        <end position="349"/>
    </location>
</feature>
<dbReference type="SUPFAM" id="SSF52058">
    <property type="entry name" value="L domain-like"/>
    <property type="match status" value="1"/>
</dbReference>
<dbReference type="Pfam" id="PF13855">
    <property type="entry name" value="LRR_8"/>
    <property type="match status" value="1"/>
</dbReference>